<dbReference type="AlphaFoldDB" id="A0A1Y3MJL5"/>
<proteinExistence type="predicted"/>
<dbReference type="PIRSF" id="PIRSF012509">
    <property type="entry name" value="CamS"/>
    <property type="match status" value="1"/>
</dbReference>
<dbReference type="RefSeq" id="WP_016132282.1">
    <property type="nucleotide sequence ID" value="NZ_JARHXM010000120.1"/>
</dbReference>
<dbReference type="CDD" id="cd13441">
    <property type="entry name" value="CamS_repeat_1"/>
    <property type="match status" value="1"/>
</dbReference>
<dbReference type="PROSITE" id="PS51257">
    <property type="entry name" value="PROKAR_LIPOPROTEIN"/>
    <property type="match status" value="1"/>
</dbReference>
<dbReference type="Proteomes" id="UP000195321">
    <property type="component" value="Unassembled WGS sequence"/>
</dbReference>
<dbReference type="EMBL" id="MWPX01000024">
    <property type="protein sequence ID" value="OUM47353.1"/>
    <property type="molecule type" value="Genomic_DNA"/>
</dbReference>
<evidence type="ECO:0000313" key="1">
    <source>
        <dbReference type="EMBL" id="OUM47353.1"/>
    </source>
</evidence>
<protein>
    <submittedName>
        <fullName evidence="1">CamS family sex pheromone protein</fullName>
    </submittedName>
</protein>
<dbReference type="Gene3D" id="3.10.570.10">
    <property type="entry name" value="sex pheromone staph- cam373 precursor domain"/>
    <property type="match status" value="1"/>
</dbReference>
<dbReference type="Pfam" id="PF07537">
    <property type="entry name" value="CamS"/>
    <property type="match status" value="1"/>
</dbReference>
<accession>A0A1Y3MJL5</accession>
<reference evidence="1 2" key="1">
    <citation type="submission" date="2017-02" db="EMBL/GenBank/DDBJ databases">
        <title>Bacillus pseudomycoides isolate FSL K6-0042.</title>
        <authorList>
            <person name="Kovac J."/>
        </authorList>
    </citation>
    <scope>NUCLEOTIDE SEQUENCE [LARGE SCALE GENOMIC DNA]</scope>
    <source>
        <strain evidence="1 2">FSL K6-0042</strain>
    </source>
</reference>
<organism evidence="1 2">
    <name type="scientific">Bacillus pseudomycoides</name>
    <dbReference type="NCBI Taxonomy" id="64104"/>
    <lineage>
        <taxon>Bacteria</taxon>
        <taxon>Bacillati</taxon>
        <taxon>Bacillota</taxon>
        <taxon>Bacilli</taxon>
        <taxon>Bacillales</taxon>
        <taxon>Bacillaceae</taxon>
        <taxon>Bacillus</taxon>
        <taxon>Bacillus cereus group</taxon>
    </lineage>
</organism>
<sequence length="397" mass="45309">MKKIALAVLSLGLLLSGCSTGIKKEEKVVEKSGKSKEQAIVPKYSISDEYYKTVFPFDPASARGLVVQGLNSRLDIDEFETGLMRIAKESFSTKNYLFQGGKYLDKETVQMLVKRKRTDAEQKELEEKLKKDAVKFPNIGLNPALQEGSESLEVRNKKTPMYLSNILEHDYYVPKDDKEVELGGVVIGLAMNSIHYYTEEHGYPREVEISEKEMLEKAKPMAQEILTLLQKKDPKLKNVPITFAIYRQGPKSTLVPGRFVSYTQVDKGSEKIGDWKEINEKYYLFPSKEVDEAHRDDAAIVKNFTAKLSEYFKNDYTAVIGTGFYKDDQLKEMKLEIPVQFNGKAEVIGFTQFVAGQVMQYFPNYVKVQVTIKSVERPEAIIIREEKQDEPFVKILD</sequence>
<gene>
    <name evidence="1" type="ORF">BW425_18735</name>
</gene>
<dbReference type="InterPro" id="IPR011426">
    <property type="entry name" value="CamS"/>
</dbReference>
<comment type="caution">
    <text evidence="1">The sequence shown here is derived from an EMBL/GenBank/DDBJ whole genome shotgun (WGS) entry which is preliminary data.</text>
</comment>
<dbReference type="CDD" id="cd13440">
    <property type="entry name" value="CamS_repeat_2"/>
    <property type="match status" value="1"/>
</dbReference>
<name>A0A1Y3MJL5_9BACI</name>
<evidence type="ECO:0000313" key="2">
    <source>
        <dbReference type="Proteomes" id="UP000195321"/>
    </source>
</evidence>